<dbReference type="Gene3D" id="2.60.40.10">
    <property type="entry name" value="Immunoglobulins"/>
    <property type="match status" value="2"/>
</dbReference>
<evidence type="ECO:0000259" key="3">
    <source>
        <dbReference type="PROSITE" id="PS50093"/>
    </source>
</evidence>
<feature type="domain" description="PKD" evidence="3">
    <location>
        <begin position="443"/>
        <end position="538"/>
    </location>
</feature>
<dbReference type="AlphaFoldDB" id="A0A2T4UBA7"/>
<dbReference type="InterPro" id="IPR022409">
    <property type="entry name" value="PKD/Chitinase_dom"/>
</dbReference>
<dbReference type="CDD" id="cd00146">
    <property type="entry name" value="PKD"/>
    <property type="match status" value="1"/>
</dbReference>
<dbReference type="SUPFAM" id="SSF49299">
    <property type="entry name" value="PKD domain"/>
    <property type="match status" value="1"/>
</dbReference>
<dbReference type="RefSeq" id="WP_107571429.1">
    <property type="nucleotide sequence ID" value="NZ_PYYB01000006.1"/>
</dbReference>
<dbReference type="InterPro" id="IPR013783">
    <property type="entry name" value="Ig-like_fold"/>
</dbReference>
<feature type="signal peptide" evidence="2">
    <location>
        <begin position="1"/>
        <end position="24"/>
    </location>
</feature>
<evidence type="ECO:0000313" key="4">
    <source>
        <dbReference type="EMBL" id="PTL54154.1"/>
    </source>
</evidence>
<dbReference type="Pfam" id="PF18911">
    <property type="entry name" value="PKD_4"/>
    <property type="match status" value="1"/>
</dbReference>
<evidence type="ECO:0000256" key="2">
    <source>
        <dbReference type="SAM" id="SignalP"/>
    </source>
</evidence>
<organism evidence="4 5">
    <name type="scientific">Paraconexibacter algicola</name>
    <dbReference type="NCBI Taxonomy" id="2133960"/>
    <lineage>
        <taxon>Bacteria</taxon>
        <taxon>Bacillati</taxon>
        <taxon>Actinomycetota</taxon>
        <taxon>Thermoleophilia</taxon>
        <taxon>Solirubrobacterales</taxon>
        <taxon>Paraconexibacteraceae</taxon>
        <taxon>Paraconexibacter</taxon>
    </lineage>
</organism>
<feature type="region of interest" description="Disordered" evidence="1">
    <location>
        <begin position="409"/>
        <end position="443"/>
    </location>
</feature>
<dbReference type="InterPro" id="IPR012334">
    <property type="entry name" value="Pectin_lyas_fold"/>
</dbReference>
<keyword evidence="2" id="KW-0732">Signal</keyword>
<feature type="chain" id="PRO_5015587023" description="PKD domain-containing protein" evidence="2">
    <location>
        <begin position="25"/>
        <end position="699"/>
    </location>
</feature>
<evidence type="ECO:0000256" key="1">
    <source>
        <dbReference type="SAM" id="MobiDB-lite"/>
    </source>
</evidence>
<evidence type="ECO:0000313" key="5">
    <source>
        <dbReference type="Proteomes" id="UP000240739"/>
    </source>
</evidence>
<dbReference type="GO" id="GO:0005975">
    <property type="term" value="P:carbohydrate metabolic process"/>
    <property type="evidence" value="ECO:0007669"/>
    <property type="project" value="UniProtKB-ARBA"/>
</dbReference>
<name>A0A2T4UBA7_9ACTN</name>
<comment type="caution">
    <text evidence="4">The sequence shown here is derived from an EMBL/GenBank/DDBJ whole genome shotgun (WGS) entry which is preliminary data.</text>
</comment>
<dbReference type="Gene3D" id="2.160.20.10">
    <property type="entry name" value="Single-stranded right-handed beta-helix, Pectin lyase-like"/>
    <property type="match status" value="1"/>
</dbReference>
<dbReference type="PROSITE" id="PS50093">
    <property type="entry name" value="PKD"/>
    <property type="match status" value="1"/>
</dbReference>
<dbReference type="EMBL" id="PYYB01000006">
    <property type="protein sequence ID" value="PTL54154.1"/>
    <property type="molecule type" value="Genomic_DNA"/>
</dbReference>
<accession>A0A2T4UBA7</accession>
<gene>
    <name evidence="4" type="ORF">C7Y72_22335</name>
</gene>
<dbReference type="SMART" id="SM00089">
    <property type="entry name" value="PKD"/>
    <property type="match status" value="1"/>
</dbReference>
<sequence length="699" mass="70047">MPGRVSKLLVVAGSALALPATASAATTFTVDQAAPAGCAGNVCRTIADANAAVADGDTISLKASRTPYVEAPIVVTKKNVTIEAQPGGAVVTTSSTAAGTPVLRVGNGTAGTGEGTVLKNLFLSGQAQGGPVVRVSATGTTFDSSFLARAAASGEDAPALLVDDAVGGTVTVRKSFIINQPSGTSGQTQAALKGGAASSLVIEDTLVISGPEQGPAIQLTGAAAGVPNRIVRSTANAQRPAADGLLVSSTASSAVDKVLRADSSIFSGGTTGAGVNVTIASGLAATAGDIALDLRHVTVAGSAKGIAVDAQAAAVLGGSVGNVDVKVDRSIVKGSITGEAAPSVPLLLTGPTVAIDVKNSDAAATATSAGGVTITASGNESNQPEALFADPGKEDFHLRVGSPAIDKAGAQVEGESTTDVDGEPRVGAPAADRGADEYYNKPPTPSIAVAKTDYAINETVTFDGSKSVDPEALAGGGIKSYAWDFGDGSPRVSTVTPTVQHAYAKAGSYTTRLVVVDRQDAISTTLASVTVNVGGAGAGSDGTPPTVTIAAPKANATVKLYTVRTTTTRRNGKTVRRTTKKARKVAFSGTAQDASGIGGVQIAIRRVKLAPKTTKKTATSAQSGSCTFFDVKTAAFKVLSCKKPRYTNVAVKDGRWAYNLKSTAFPKLRAGTYELLVRATDATGTTSEPVKVTFTVKVS</sequence>
<proteinExistence type="predicted"/>
<dbReference type="InterPro" id="IPR035986">
    <property type="entry name" value="PKD_dom_sf"/>
</dbReference>
<dbReference type="Proteomes" id="UP000240739">
    <property type="component" value="Unassembled WGS sequence"/>
</dbReference>
<protein>
    <recommendedName>
        <fullName evidence="3">PKD domain-containing protein</fullName>
    </recommendedName>
</protein>
<reference evidence="4 5" key="1">
    <citation type="submission" date="2018-03" db="EMBL/GenBank/DDBJ databases">
        <title>Aquarubrobacter algicola gen. nov., sp. nov., a novel actinobacterium isolated from shallow eutrophic lake during the end of cyanobacterial harmful algal blooms.</title>
        <authorList>
            <person name="Chun S.J."/>
        </authorList>
    </citation>
    <scope>NUCLEOTIDE SEQUENCE [LARGE SCALE GENOMIC DNA]</scope>
    <source>
        <strain evidence="4 5">Seoho-28</strain>
    </source>
</reference>
<dbReference type="InterPro" id="IPR000601">
    <property type="entry name" value="PKD_dom"/>
</dbReference>
<keyword evidence="5" id="KW-1185">Reference proteome</keyword>
<dbReference type="InterPro" id="IPR011050">
    <property type="entry name" value="Pectin_lyase_fold/virulence"/>
</dbReference>
<dbReference type="SUPFAM" id="SSF51126">
    <property type="entry name" value="Pectin lyase-like"/>
    <property type="match status" value="1"/>
</dbReference>
<dbReference type="OrthoDB" id="9802683at2"/>